<keyword evidence="4 6" id="KW-0548">Nucleotidyltransferase</keyword>
<feature type="site" description="Substrate discrimination" evidence="4">
    <location>
        <position position="32"/>
    </location>
</feature>
<dbReference type="EC" id="2.7.7.7" evidence="4"/>
<keyword evidence="4" id="KW-0238">DNA-binding</keyword>
<keyword evidence="4" id="KW-0239">DNA-directed DNA polymerase</keyword>
<keyword evidence="4" id="KW-0235">DNA replication</keyword>
<dbReference type="InterPro" id="IPR017961">
    <property type="entry name" value="DNA_pol_Y-fam_little_finger"/>
</dbReference>
<keyword evidence="4" id="KW-0227">DNA damage</keyword>
<dbReference type="Proteomes" id="UP000602653">
    <property type="component" value="Chromosome"/>
</dbReference>
<name>A0ABX7II13_9ACTO</name>
<gene>
    <name evidence="4 6" type="primary">dinB</name>
    <name evidence="6" type="ORF">JTE88_03260</name>
</gene>
<feature type="binding site" evidence="4">
    <location>
        <position position="27"/>
    </location>
    <ligand>
        <name>Mg(2+)</name>
        <dbReference type="ChEBI" id="CHEBI:18420"/>
    </ligand>
</feature>
<evidence type="ECO:0000256" key="1">
    <source>
        <dbReference type="ARBA" id="ARBA00010945"/>
    </source>
</evidence>
<reference evidence="6 7" key="1">
    <citation type="submission" date="2021-02" db="EMBL/GenBank/DDBJ databases">
        <title>Complete Genome Sequence of Arcanobacterium phocisimile strain DSM 26142T from a harbour seal.</title>
        <authorList>
            <person name="Borowiak M."/>
            <person name="Alssahen M."/>
            <person name="Malorny B."/>
            <person name="Laemmler C."/>
            <person name="Siebert U."/>
            <person name="Ploetz M."/>
            <person name="Abdulmawjood A."/>
        </authorList>
    </citation>
    <scope>NUCLEOTIDE SEQUENCE [LARGE SCALE GENOMIC DNA]</scope>
    <source>
        <strain evidence="6 7">DSM 26142</strain>
    </source>
</reference>
<evidence type="ECO:0000256" key="2">
    <source>
        <dbReference type="ARBA" id="ARBA00025589"/>
    </source>
</evidence>
<comment type="cofactor">
    <cofactor evidence="4">
        <name>Mg(2+)</name>
        <dbReference type="ChEBI" id="CHEBI:18420"/>
    </cofactor>
    <text evidence="4">Binds 2 magnesium ions per subunit.</text>
</comment>
<keyword evidence="7" id="KW-1185">Reference proteome</keyword>
<dbReference type="Pfam" id="PF11799">
    <property type="entry name" value="IMS_C"/>
    <property type="match status" value="1"/>
</dbReference>
<dbReference type="SUPFAM" id="SSF56672">
    <property type="entry name" value="DNA/RNA polymerases"/>
    <property type="match status" value="1"/>
</dbReference>
<comment type="subcellular location">
    <subcellularLocation>
        <location evidence="4">Cytoplasm</location>
    </subcellularLocation>
</comment>
<evidence type="ECO:0000256" key="3">
    <source>
        <dbReference type="ARBA" id="ARBA00049244"/>
    </source>
</evidence>
<dbReference type="SUPFAM" id="SSF100879">
    <property type="entry name" value="Lesion bypass DNA polymerase (Y-family), little finger domain"/>
    <property type="match status" value="1"/>
</dbReference>
<keyword evidence="4" id="KW-0963">Cytoplasm</keyword>
<dbReference type="InterPro" id="IPR036775">
    <property type="entry name" value="DNA_pol_Y-fam_lit_finger_sf"/>
</dbReference>
<dbReference type="Gene3D" id="3.40.1170.60">
    <property type="match status" value="1"/>
</dbReference>
<dbReference type="Gene3D" id="3.30.1490.100">
    <property type="entry name" value="DNA polymerase, Y-family, little finger domain"/>
    <property type="match status" value="1"/>
</dbReference>
<comment type="function">
    <text evidence="2 4">Poorly processive, error-prone DNA polymerase involved in untargeted mutagenesis. Copies undamaged DNA at stalled replication forks, which arise in vivo from mismatched or misaligned primer ends. These misaligned primers can be extended by PolIV. Exhibits no 3'-5' exonuclease (proofreading) activity. May be involved in translesional synthesis, in conjunction with the beta clamp from PolIII.</text>
</comment>
<dbReference type="Gene3D" id="1.10.150.20">
    <property type="entry name" value="5' to 3' exonuclease, C-terminal subdomain"/>
    <property type="match status" value="1"/>
</dbReference>
<dbReference type="InterPro" id="IPR001126">
    <property type="entry name" value="UmuC"/>
</dbReference>
<dbReference type="PANTHER" id="PTHR11076">
    <property type="entry name" value="DNA REPAIR POLYMERASE UMUC / TRANSFERASE FAMILY MEMBER"/>
    <property type="match status" value="1"/>
</dbReference>
<dbReference type="RefSeq" id="WP_204425355.1">
    <property type="nucleotide sequence ID" value="NZ_CP070228.1"/>
</dbReference>
<accession>A0ABX7II13</accession>
<dbReference type="CDD" id="cd03586">
    <property type="entry name" value="PolY_Pol_IV_kappa"/>
    <property type="match status" value="1"/>
</dbReference>
<keyword evidence="4" id="KW-0234">DNA repair</keyword>
<dbReference type="NCBIfam" id="NF002677">
    <property type="entry name" value="PRK02406.1"/>
    <property type="match status" value="1"/>
</dbReference>
<dbReference type="Pfam" id="PF00817">
    <property type="entry name" value="IMS"/>
    <property type="match status" value="1"/>
</dbReference>
<dbReference type="InterPro" id="IPR022880">
    <property type="entry name" value="DNApol_IV"/>
</dbReference>
<keyword evidence="4" id="KW-0460">Magnesium</keyword>
<keyword evidence="4" id="KW-0515">Mutator protein</keyword>
<protein>
    <recommendedName>
        <fullName evidence="4">DNA polymerase IV</fullName>
        <shortName evidence="4">Pol IV</shortName>
        <ecNumber evidence="4">2.7.7.7</ecNumber>
    </recommendedName>
</protein>
<comment type="similarity">
    <text evidence="1 4">Belongs to the DNA polymerase type-Y family.</text>
</comment>
<dbReference type="HAMAP" id="MF_01113">
    <property type="entry name" value="DNApol_IV"/>
    <property type="match status" value="1"/>
</dbReference>
<feature type="domain" description="UmuC" evidence="5">
    <location>
        <begin position="23"/>
        <end position="202"/>
    </location>
</feature>
<evidence type="ECO:0000259" key="5">
    <source>
        <dbReference type="PROSITE" id="PS50173"/>
    </source>
</evidence>
<dbReference type="PROSITE" id="PS50173">
    <property type="entry name" value="UMUC"/>
    <property type="match status" value="1"/>
</dbReference>
<dbReference type="PANTHER" id="PTHR11076:SF33">
    <property type="entry name" value="DNA POLYMERASE KAPPA"/>
    <property type="match status" value="1"/>
</dbReference>
<dbReference type="InterPro" id="IPR050116">
    <property type="entry name" value="DNA_polymerase-Y"/>
</dbReference>
<dbReference type="InterPro" id="IPR043502">
    <property type="entry name" value="DNA/RNA_pol_sf"/>
</dbReference>
<dbReference type="EMBL" id="CP070228">
    <property type="protein sequence ID" value="QRV02766.1"/>
    <property type="molecule type" value="Genomic_DNA"/>
</dbReference>
<evidence type="ECO:0000313" key="6">
    <source>
        <dbReference type="EMBL" id="QRV02766.1"/>
    </source>
</evidence>
<keyword evidence="4 6" id="KW-0808">Transferase</keyword>
<dbReference type="InterPro" id="IPR043128">
    <property type="entry name" value="Rev_trsase/Diguanyl_cyclase"/>
</dbReference>
<keyword evidence="4" id="KW-0479">Metal-binding</keyword>
<evidence type="ECO:0000313" key="7">
    <source>
        <dbReference type="Proteomes" id="UP000602653"/>
    </source>
</evidence>
<comment type="subunit">
    <text evidence="4">Monomer.</text>
</comment>
<feature type="binding site" evidence="4">
    <location>
        <position position="120"/>
    </location>
    <ligand>
        <name>Mg(2+)</name>
        <dbReference type="ChEBI" id="CHEBI:18420"/>
    </ligand>
</feature>
<feature type="active site" evidence="4">
    <location>
        <position position="121"/>
    </location>
</feature>
<comment type="catalytic activity">
    <reaction evidence="3 4">
        <text>DNA(n) + a 2'-deoxyribonucleoside 5'-triphosphate = DNA(n+1) + diphosphate</text>
        <dbReference type="Rhea" id="RHEA:22508"/>
        <dbReference type="Rhea" id="RHEA-COMP:17339"/>
        <dbReference type="Rhea" id="RHEA-COMP:17340"/>
        <dbReference type="ChEBI" id="CHEBI:33019"/>
        <dbReference type="ChEBI" id="CHEBI:61560"/>
        <dbReference type="ChEBI" id="CHEBI:173112"/>
        <dbReference type="EC" id="2.7.7.7"/>
    </reaction>
</comment>
<organism evidence="6 7">
    <name type="scientific">Arcanobacterium phocisimile</name>
    <dbReference type="NCBI Taxonomy" id="1302235"/>
    <lineage>
        <taxon>Bacteria</taxon>
        <taxon>Bacillati</taxon>
        <taxon>Actinomycetota</taxon>
        <taxon>Actinomycetes</taxon>
        <taxon>Actinomycetales</taxon>
        <taxon>Actinomycetaceae</taxon>
        <taxon>Arcanobacterium</taxon>
    </lineage>
</organism>
<dbReference type="GO" id="GO:0003887">
    <property type="term" value="F:DNA-directed DNA polymerase activity"/>
    <property type="evidence" value="ECO:0007669"/>
    <property type="project" value="UniProtKB-EC"/>
</dbReference>
<proteinExistence type="inferred from homology"/>
<dbReference type="Gene3D" id="3.30.70.270">
    <property type="match status" value="1"/>
</dbReference>
<evidence type="ECO:0000256" key="4">
    <source>
        <dbReference type="HAMAP-Rule" id="MF_01113"/>
    </source>
</evidence>
<sequence length="410" mass="45361">MSRAPRSTAARRFWGDDDSHTPILHMDMDAFFVAVELLERPELVGKPVAVGGQERGVISAASYEARTFGVNSAMPVAQARRCCPQLIILPAQHHKYSEVSRRIMDYLRSITPLVEQLSVDEAFLDVAGARKLFGTPMQIAQRIREHIRSTEGLAASIGIASTKHVAKVASAHAKPDGLLLIPQERTTDFLHALPVGALWGVGDKTRETLEKKGIVDVADIVALGRPRLVAILGQAHGNHIYDLAIGRDERRVQPYREEKSISKEHTFFDPIDDPPAAWKMMLDQAHDVARRLRANEFFGRTVSIKVRYTDFSTITRSVTLGAPTNTGADIYDAARNLFDQLPASGMGIRLLGVRVGQLSRSAQGVQLALDDDGRRSRAEETMDEIRQKFGGEILQHGSLLETERRQPPVN</sequence>
<dbReference type="NCBIfam" id="NF003015">
    <property type="entry name" value="PRK03858.1"/>
    <property type="match status" value="1"/>
</dbReference>